<gene>
    <name evidence="9" type="ORF">NUH88_04270</name>
</gene>
<comment type="catalytic activity">
    <reaction evidence="2">
        <text>a fatty acyl-CoA + H2O = a fatty acid + CoA + H(+)</text>
        <dbReference type="Rhea" id="RHEA:16781"/>
        <dbReference type="ChEBI" id="CHEBI:15377"/>
        <dbReference type="ChEBI" id="CHEBI:15378"/>
        <dbReference type="ChEBI" id="CHEBI:28868"/>
        <dbReference type="ChEBI" id="CHEBI:57287"/>
        <dbReference type="ChEBI" id="CHEBI:77636"/>
        <dbReference type="EC" id="3.1.2.20"/>
    </reaction>
</comment>
<dbReference type="GO" id="GO:0047617">
    <property type="term" value="F:fatty acyl-CoA hydrolase activity"/>
    <property type="evidence" value="ECO:0007669"/>
    <property type="project" value="UniProtKB-EC"/>
</dbReference>
<dbReference type="InterPro" id="IPR003736">
    <property type="entry name" value="PAAI_dom"/>
</dbReference>
<dbReference type="Pfam" id="PF03061">
    <property type="entry name" value="4HBT"/>
    <property type="match status" value="1"/>
</dbReference>
<evidence type="ECO:0000256" key="2">
    <source>
        <dbReference type="ARBA" id="ARBA00035880"/>
    </source>
</evidence>
<evidence type="ECO:0000256" key="1">
    <source>
        <dbReference type="ARBA" id="ARBA00022801"/>
    </source>
</evidence>
<evidence type="ECO:0000256" key="3">
    <source>
        <dbReference type="ARBA" id="ARBA00036002"/>
    </source>
</evidence>
<organism evidence="9 10">
    <name type="scientific">Nisaea acidiphila</name>
    <dbReference type="NCBI Taxonomy" id="1862145"/>
    <lineage>
        <taxon>Bacteria</taxon>
        <taxon>Pseudomonadati</taxon>
        <taxon>Pseudomonadota</taxon>
        <taxon>Alphaproteobacteria</taxon>
        <taxon>Rhodospirillales</taxon>
        <taxon>Thalassobaculaceae</taxon>
        <taxon>Nisaea</taxon>
    </lineage>
</organism>
<evidence type="ECO:0000256" key="5">
    <source>
        <dbReference type="ARBA" id="ARBA00038894"/>
    </source>
</evidence>
<dbReference type="RefSeq" id="WP_257770162.1">
    <property type="nucleotide sequence ID" value="NZ_CP102480.1"/>
</dbReference>
<dbReference type="InterPro" id="IPR029069">
    <property type="entry name" value="HotDog_dom_sf"/>
</dbReference>
<evidence type="ECO:0000256" key="7">
    <source>
        <dbReference type="ARBA" id="ARBA00048062"/>
    </source>
</evidence>
<proteinExistence type="inferred from homology"/>
<evidence type="ECO:0000259" key="8">
    <source>
        <dbReference type="Pfam" id="PF03061"/>
    </source>
</evidence>
<reference evidence="9" key="1">
    <citation type="submission" date="2022-08" db="EMBL/GenBank/DDBJ databases">
        <title>Nisaea acidiphila sp. nov., isolated from a marine algal debris and emended description of the genus Nisaea Urios et al. 2008.</title>
        <authorList>
            <person name="Kwon K."/>
        </authorList>
    </citation>
    <scope>NUCLEOTIDE SEQUENCE</scope>
    <source>
        <strain evidence="9">MEBiC11861</strain>
    </source>
</reference>
<dbReference type="NCBIfam" id="TIGR00369">
    <property type="entry name" value="unchar_dom_1"/>
    <property type="match status" value="1"/>
</dbReference>
<evidence type="ECO:0000256" key="6">
    <source>
        <dbReference type="ARBA" id="ARBA00040062"/>
    </source>
</evidence>
<dbReference type="Gene3D" id="3.10.129.10">
    <property type="entry name" value="Hotdog Thioesterase"/>
    <property type="match status" value="1"/>
</dbReference>
<feature type="domain" description="Thioesterase" evidence="8">
    <location>
        <begin position="64"/>
        <end position="138"/>
    </location>
</feature>
<comment type="catalytic activity">
    <reaction evidence="7">
        <text>a medium-chain fatty acyl-CoA + H2O = a medium-chain fatty acid + CoA + H(+)</text>
        <dbReference type="Rhea" id="RHEA:68184"/>
        <dbReference type="ChEBI" id="CHEBI:15377"/>
        <dbReference type="ChEBI" id="CHEBI:15378"/>
        <dbReference type="ChEBI" id="CHEBI:57287"/>
        <dbReference type="ChEBI" id="CHEBI:59558"/>
        <dbReference type="ChEBI" id="CHEBI:90546"/>
    </reaction>
</comment>
<keyword evidence="1" id="KW-0378">Hydrolase</keyword>
<protein>
    <recommendedName>
        <fullName evidence="6">Medium/long-chain acyl-CoA thioesterase YigI</fullName>
        <ecNumber evidence="5">3.1.2.20</ecNumber>
    </recommendedName>
</protein>
<dbReference type="Proteomes" id="UP001060336">
    <property type="component" value="Chromosome"/>
</dbReference>
<dbReference type="EC" id="3.1.2.20" evidence="5"/>
<dbReference type="AlphaFoldDB" id="A0A9J7AZN4"/>
<evidence type="ECO:0000313" key="9">
    <source>
        <dbReference type="EMBL" id="UUX50909.1"/>
    </source>
</evidence>
<evidence type="ECO:0000256" key="4">
    <source>
        <dbReference type="ARBA" id="ARBA00038381"/>
    </source>
</evidence>
<accession>A0A9J7AZN4</accession>
<dbReference type="SUPFAM" id="SSF54637">
    <property type="entry name" value="Thioesterase/thiol ester dehydrase-isomerase"/>
    <property type="match status" value="1"/>
</dbReference>
<dbReference type="CDD" id="cd03443">
    <property type="entry name" value="PaaI_thioesterase"/>
    <property type="match status" value="1"/>
</dbReference>
<dbReference type="EMBL" id="CP102480">
    <property type="protein sequence ID" value="UUX50909.1"/>
    <property type="molecule type" value="Genomic_DNA"/>
</dbReference>
<comment type="similarity">
    <text evidence="4">Belongs to the YigI thioesterase family.</text>
</comment>
<name>A0A9J7AZN4_9PROT</name>
<evidence type="ECO:0000313" key="10">
    <source>
        <dbReference type="Proteomes" id="UP001060336"/>
    </source>
</evidence>
<dbReference type="InterPro" id="IPR006683">
    <property type="entry name" value="Thioestr_dom"/>
</dbReference>
<comment type="catalytic activity">
    <reaction evidence="3">
        <text>a long-chain fatty acyl-CoA + H2O = a long-chain fatty acid + CoA + H(+)</text>
        <dbReference type="Rhea" id="RHEA:67680"/>
        <dbReference type="ChEBI" id="CHEBI:15377"/>
        <dbReference type="ChEBI" id="CHEBI:15378"/>
        <dbReference type="ChEBI" id="CHEBI:57287"/>
        <dbReference type="ChEBI" id="CHEBI:57560"/>
        <dbReference type="ChEBI" id="CHEBI:83139"/>
    </reaction>
</comment>
<dbReference type="KEGG" id="naci:NUH88_04270"/>
<keyword evidence="10" id="KW-1185">Reference proteome</keyword>
<dbReference type="PANTHER" id="PTHR43240">
    <property type="entry name" value="1,4-DIHYDROXY-2-NAPHTHOYL-COA THIOESTERASE 1"/>
    <property type="match status" value="1"/>
</dbReference>
<sequence length="163" mass="17611">MIDVNVNESPMVALRTPNPDFAVRVRESFARQAFMTHIGAVLTEVEAGRCEIVLPYREELTQQHGFFHGGVIGTLADNACGYAAFTLAPADASILTVEYKMNIVSPGDGDRLVARAKVVRPGRSLVVCQADIHAEKNGSEKLVATALGTLMLMHGRDDGPNVY</sequence>
<dbReference type="PANTHER" id="PTHR43240:SF20">
    <property type="entry name" value="MEDIUM_LONG-CHAIN ACYL-COA THIOESTERASE YIGI"/>
    <property type="match status" value="1"/>
</dbReference>